<dbReference type="EMBL" id="JACASF010000021">
    <property type="protein sequence ID" value="KAF6407907.1"/>
    <property type="molecule type" value="Genomic_DNA"/>
</dbReference>
<dbReference type="GO" id="GO:1905515">
    <property type="term" value="P:non-motile cilium assembly"/>
    <property type="evidence" value="ECO:0007669"/>
    <property type="project" value="TreeGrafter"/>
</dbReference>
<dbReference type="InterPro" id="IPR031139">
    <property type="entry name" value="RPGRIP1_fam"/>
</dbReference>
<gene>
    <name evidence="2" type="ORF">HJG59_015794</name>
</gene>
<reference evidence="2 3" key="1">
    <citation type="journal article" date="2020" name="Nature">
        <title>Six reference-quality genomes reveal evolution of bat adaptations.</title>
        <authorList>
            <person name="Jebb D."/>
            <person name="Huang Z."/>
            <person name="Pippel M."/>
            <person name="Hughes G.M."/>
            <person name="Lavrichenko K."/>
            <person name="Devanna P."/>
            <person name="Winkler S."/>
            <person name="Jermiin L.S."/>
            <person name="Skirmuntt E.C."/>
            <person name="Katzourakis A."/>
            <person name="Burkitt-Gray L."/>
            <person name="Ray D.A."/>
            <person name="Sullivan K.A.M."/>
            <person name="Roscito J.G."/>
            <person name="Kirilenko B.M."/>
            <person name="Davalos L.M."/>
            <person name="Corthals A.P."/>
            <person name="Power M.L."/>
            <person name="Jones G."/>
            <person name="Ransome R.D."/>
            <person name="Dechmann D.K.N."/>
            <person name="Locatelli A.G."/>
            <person name="Puechmaille S.J."/>
            <person name="Fedrigo O."/>
            <person name="Jarvis E.D."/>
            <person name="Hiller M."/>
            <person name="Vernes S.C."/>
            <person name="Myers E.W."/>
            <person name="Teeling E.C."/>
        </authorList>
    </citation>
    <scope>NUCLEOTIDE SEQUENCE [LARGE SCALE GENOMIC DNA]</scope>
    <source>
        <strain evidence="2">MMolMol1</strain>
        <tissue evidence="2">Muscle</tissue>
    </source>
</reference>
<feature type="coiled-coil region" evidence="1">
    <location>
        <begin position="105"/>
        <end position="139"/>
    </location>
</feature>
<dbReference type="GO" id="GO:0046548">
    <property type="term" value="P:retinal rod cell development"/>
    <property type="evidence" value="ECO:0007669"/>
    <property type="project" value="TreeGrafter"/>
</dbReference>
<accession>A0A7J8CAN8</accession>
<keyword evidence="3" id="KW-1185">Reference proteome</keyword>
<name>A0A7J8CAN8_MOLMO</name>
<dbReference type="AlphaFoldDB" id="A0A7J8CAN8"/>
<evidence type="ECO:0000313" key="3">
    <source>
        <dbReference type="Proteomes" id="UP000550707"/>
    </source>
</evidence>
<dbReference type="GO" id="GO:0032391">
    <property type="term" value="C:photoreceptor connecting cilium"/>
    <property type="evidence" value="ECO:0007669"/>
    <property type="project" value="TreeGrafter"/>
</dbReference>
<keyword evidence="1" id="KW-0175">Coiled coil</keyword>
<proteinExistence type="predicted"/>
<organism evidence="2 3">
    <name type="scientific">Molossus molossus</name>
    <name type="common">Pallas' mastiff bat</name>
    <name type="synonym">Vespertilio molossus</name>
    <dbReference type="NCBI Taxonomy" id="27622"/>
    <lineage>
        <taxon>Eukaryota</taxon>
        <taxon>Metazoa</taxon>
        <taxon>Chordata</taxon>
        <taxon>Craniata</taxon>
        <taxon>Vertebrata</taxon>
        <taxon>Euteleostomi</taxon>
        <taxon>Mammalia</taxon>
        <taxon>Eutheria</taxon>
        <taxon>Laurasiatheria</taxon>
        <taxon>Chiroptera</taxon>
        <taxon>Yangochiroptera</taxon>
        <taxon>Molossidae</taxon>
        <taxon>Molossus</taxon>
    </lineage>
</organism>
<evidence type="ECO:0000256" key="1">
    <source>
        <dbReference type="SAM" id="Coils"/>
    </source>
</evidence>
<dbReference type="PANTHER" id="PTHR14240:SF4">
    <property type="entry name" value="PROTEIN FANTOM"/>
    <property type="match status" value="1"/>
</dbReference>
<sequence length="208" mass="23918">MSGPTDETAGDLPVKDIGLNLFGVGGLQETSTTRTMKSHQAVSRISREELEDRFLRLHDENILLKQHARKQEDKIKRMATKLIRLVNDKKRYERVGGGPKRLGRDVEMEEMIEQLQEKVHELERQNEVLKNRLISAKQQLQIQGCRQTPYSYVQSRVNTGRRKANGNTGSQECPKKGIRFQDVDVDQPMLTKYGDSLLEEARGEIRNF</sequence>
<evidence type="ECO:0000313" key="2">
    <source>
        <dbReference type="EMBL" id="KAF6407907.1"/>
    </source>
</evidence>
<comment type="caution">
    <text evidence="2">The sequence shown here is derived from an EMBL/GenBank/DDBJ whole genome shotgun (WGS) entry which is preliminary data.</text>
</comment>
<dbReference type="Proteomes" id="UP000550707">
    <property type="component" value="Unassembled WGS sequence"/>
</dbReference>
<dbReference type="GO" id="GO:0031870">
    <property type="term" value="F:thromboxane A2 receptor binding"/>
    <property type="evidence" value="ECO:0007669"/>
    <property type="project" value="TreeGrafter"/>
</dbReference>
<dbReference type="PANTHER" id="PTHR14240">
    <property type="entry name" value="RETINITIS PIGMENTOSA GTPASE REGULATOR-INTERACTING PROTEIN"/>
    <property type="match status" value="1"/>
</dbReference>
<protein>
    <submittedName>
        <fullName evidence="2">RPGRIP1 like</fullName>
    </submittedName>
</protein>